<reference evidence="1 2" key="1">
    <citation type="journal article" date="2019" name="Lett. Appl. Microbiol.">
        <title>A case of 'blown pack' spoilage of vacuum-packaged pork likely associated with Clostridium estertheticum in Canada.</title>
        <authorList>
            <person name="Zhang P."/>
            <person name="Ward P."/>
            <person name="McMullen L.M."/>
            <person name="Yang X."/>
        </authorList>
    </citation>
    <scope>NUCLEOTIDE SEQUENCE [LARGE SCALE GENOMIC DNA]</scope>
    <source>
        <strain evidence="1 2">MA19</strain>
    </source>
</reference>
<dbReference type="EMBL" id="SPSF01000055">
    <property type="protein sequence ID" value="MPQ64765.1"/>
    <property type="molecule type" value="Genomic_DNA"/>
</dbReference>
<protein>
    <submittedName>
        <fullName evidence="1">Uncharacterized protein</fullName>
    </submittedName>
</protein>
<comment type="caution">
    <text evidence="1">The sequence shown here is derived from an EMBL/GenBank/DDBJ whole genome shotgun (WGS) entry which is preliminary data.</text>
</comment>
<organism evidence="1 2">
    <name type="scientific">Clostridium estertheticum</name>
    <dbReference type="NCBI Taxonomy" id="238834"/>
    <lineage>
        <taxon>Bacteria</taxon>
        <taxon>Bacillati</taxon>
        <taxon>Bacillota</taxon>
        <taxon>Clostridia</taxon>
        <taxon>Eubacteriales</taxon>
        <taxon>Clostridiaceae</taxon>
        <taxon>Clostridium</taxon>
    </lineage>
</organism>
<evidence type="ECO:0000313" key="1">
    <source>
        <dbReference type="EMBL" id="MPQ64765.1"/>
    </source>
</evidence>
<dbReference type="Proteomes" id="UP000342249">
    <property type="component" value="Unassembled WGS sequence"/>
</dbReference>
<evidence type="ECO:0000313" key="2">
    <source>
        <dbReference type="Proteomes" id="UP000342249"/>
    </source>
</evidence>
<gene>
    <name evidence="1" type="ORF">E4V82_22085</name>
</gene>
<accession>A0A5N7J7T3</accession>
<sequence length="152" mass="17391">MKKRLLIIALIIIFMFGTYTLINQQIQKNKANDIFISCIRRVESSFGIDYSKFDEEDKISYYMEASACLHTAISILPFTSYADVENKTGSSTALTKLYMSIARHATPQSNNRTIAFTEKAKDIERCLYFMSINPNDKKNWDSLSKIAVDIGY</sequence>
<dbReference type="RefSeq" id="WP_152753914.1">
    <property type="nucleotide sequence ID" value="NZ_SPSE01000054.1"/>
</dbReference>
<proteinExistence type="predicted"/>
<dbReference type="AlphaFoldDB" id="A0A5N7J7T3"/>
<name>A0A5N7J7T3_9CLOT</name>